<keyword evidence="2" id="KW-1133">Transmembrane helix</keyword>
<evidence type="ECO:0000256" key="1">
    <source>
        <dbReference type="SAM" id="MobiDB-lite"/>
    </source>
</evidence>
<feature type="transmembrane region" description="Helical" evidence="2">
    <location>
        <begin position="339"/>
        <end position="360"/>
    </location>
</feature>
<reference evidence="4 6" key="1">
    <citation type="submission" date="2019-04" db="EMBL/GenBank/DDBJ databases">
        <title>Complete genome sequence of Agrobacterium larrymoorei CFBP5473.</title>
        <authorList>
            <person name="Haryono M."/>
            <person name="Chou L."/>
            <person name="Lin Y.-C."/>
            <person name="Lai E.-M."/>
            <person name="Kuo C.-H."/>
        </authorList>
    </citation>
    <scope>NUCLEOTIDE SEQUENCE [LARGE SCALE GENOMIC DNA]</scope>
    <source>
        <strain evidence="4 6">CFBP5473</strain>
    </source>
</reference>
<keyword evidence="2" id="KW-0472">Membrane</keyword>
<feature type="domain" description="Acyltransferase 3" evidence="3">
    <location>
        <begin position="32"/>
        <end position="357"/>
    </location>
</feature>
<evidence type="ECO:0000313" key="5">
    <source>
        <dbReference type="EMBL" id="QYA09890.1"/>
    </source>
</evidence>
<protein>
    <submittedName>
        <fullName evidence="4">Acyltransferase</fullName>
    </submittedName>
</protein>
<feature type="transmembrane region" description="Helical" evidence="2">
    <location>
        <begin position="81"/>
        <end position="101"/>
    </location>
</feature>
<organism evidence="4 6">
    <name type="scientific">Agrobacterium larrymoorei</name>
    <dbReference type="NCBI Taxonomy" id="160699"/>
    <lineage>
        <taxon>Bacteria</taxon>
        <taxon>Pseudomonadati</taxon>
        <taxon>Pseudomonadota</taxon>
        <taxon>Alphaproteobacteria</taxon>
        <taxon>Hyphomicrobiales</taxon>
        <taxon>Rhizobiaceae</taxon>
        <taxon>Rhizobium/Agrobacterium group</taxon>
        <taxon>Agrobacterium</taxon>
    </lineage>
</organism>
<gene>
    <name evidence="4" type="ORF">CFBP5473_17040</name>
    <name evidence="5" type="ORF">J5285_21305</name>
</gene>
<feature type="transmembrane region" description="Helical" evidence="2">
    <location>
        <begin position="188"/>
        <end position="210"/>
    </location>
</feature>
<dbReference type="OrthoDB" id="9807745at2"/>
<feature type="region of interest" description="Disordered" evidence="1">
    <location>
        <begin position="1"/>
        <end position="21"/>
    </location>
</feature>
<dbReference type="Proteomes" id="UP000298545">
    <property type="component" value="Chromosome linear"/>
</dbReference>
<dbReference type="Pfam" id="PF01757">
    <property type="entry name" value="Acyl_transf_3"/>
    <property type="match status" value="1"/>
</dbReference>
<dbReference type="RefSeq" id="WP_051441248.1">
    <property type="nucleotide sequence ID" value="NZ_CP039692.1"/>
</dbReference>
<keyword evidence="4" id="KW-0012">Acyltransferase</keyword>
<dbReference type="STRING" id="1367849.GCA_000518585_02297"/>
<name>A0A4D7DXZ9_9HYPH</name>
<feature type="transmembrane region" description="Helical" evidence="2">
    <location>
        <begin position="160"/>
        <end position="181"/>
    </location>
</feature>
<feature type="transmembrane region" description="Helical" evidence="2">
    <location>
        <begin position="305"/>
        <end position="327"/>
    </location>
</feature>
<dbReference type="KEGG" id="alf:CFBP5473_17040"/>
<dbReference type="PANTHER" id="PTHR23028">
    <property type="entry name" value="ACETYLTRANSFERASE"/>
    <property type="match status" value="1"/>
</dbReference>
<dbReference type="InterPro" id="IPR050879">
    <property type="entry name" value="Acyltransferase_3"/>
</dbReference>
<keyword evidence="4" id="KW-0808">Transferase</keyword>
<feature type="transmembrane region" description="Helical" evidence="2">
    <location>
        <begin position="216"/>
        <end position="236"/>
    </location>
</feature>
<dbReference type="GO" id="GO:0000271">
    <property type="term" value="P:polysaccharide biosynthetic process"/>
    <property type="evidence" value="ECO:0007669"/>
    <property type="project" value="TreeGrafter"/>
</dbReference>
<dbReference type="PANTHER" id="PTHR23028:SF131">
    <property type="entry name" value="BLR2367 PROTEIN"/>
    <property type="match status" value="1"/>
</dbReference>
<dbReference type="GO" id="GO:0016020">
    <property type="term" value="C:membrane"/>
    <property type="evidence" value="ECO:0007669"/>
    <property type="project" value="TreeGrafter"/>
</dbReference>
<dbReference type="EMBL" id="CP072168">
    <property type="protein sequence ID" value="QYA09890.1"/>
    <property type="molecule type" value="Genomic_DNA"/>
</dbReference>
<proteinExistence type="predicted"/>
<dbReference type="AlphaFoldDB" id="A0A4D7DXZ9"/>
<evidence type="ECO:0000256" key="2">
    <source>
        <dbReference type="SAM" id="Phobius"/>
    </source>
</evidence>
<feature type="transmembrane region" description="Helical" evidence="2">
    <location>
        <begin position="113"/>
        <end position="132"/>
    </location>
</feature>
<accession>A0A4D7DXZ9</accession>
<reference evidence="5 7" key="2">
    <citation type="submission" date="2021-03" db="EMBL/GenBank/DDBJ databases">
        <title>Rapid diversification of plasmids in a genus of pathogenic and nitrogen fixing bacteria.</title>
        <authorList>
            <person name="Weisberg A.J."/>
            <person name="Miller M."/>
            <person name="Ream W."/>
            <person name="Grunwald N.J."/>
            <person name="Chang J.H."/>
        </authorList>
    </citation>
    <scope>NUCLEOTIDE SEQUENCE [LARGE SCALE GENOMIC DNA]</scope>
    <source>
        <strain evidence="5 7">AF3.44</strain>
    </source>
</reference>
<keyword evidence="2" id="KW-0812">Transmembrane</keyword>
<feature type="transmembrane region" description="Helical" evidence="2">
    <location>
        <begin position="272"/>
        <end position="293"/>
    </location>
</feature>
<dbReference type="Proteomes" id="UP000826513">
    <property type="component" value="Chromosome 2"/>
</dbReference>
<evidence type="ECO:0000313" key="7">
    <source>
        <dbReference type="Proteomes" id="UP000826513"/>
    </source>
</evidence>
<evidence type="ECO:0000313" key="4">
    <source>
        <dbReference type="EMBL" id="QCI99679.1"/>
    </source>
</evidence>
<keyword evidence="7" id="KW-1185">Reference proteome</keyword>
<evidence type="ECO:0000259" key="3">
    <source>
        <dbReference type="Pfam" id="PF01757"/>
    </source>
</evidence>
<dbReference type="InterPro" id="IPR002656">
    <property type="entry name" value="Acyl_transf_3_dom"/>
</dbReference>
<feature type="transmembrane region" description="Helical" evidence="2">
    <location>
        <begin position="248"/>
        <end position="266"/>
    </location>
</feature>
<sequence>MQTGDVMERSSAVSVSETEAPKVLPKPKQRYENIDALRAIAALAVVVQHFFGDILREGTNHEGVSYQLASTSVTYFDAGRFGVVLFFLISGFVVPFSIRGVNPLRRFAISRFFRLYPAMWLALLCLAFFAFIHGQPLGGKTVIANMTMLPSVFGQPWMSGAYWTLTIEIVFYLLSAGLFAFGALYRPAVITAFAILLAVATAGPIFLRFAGISAPIQYISLHVSFLYLGLLLRMALVDRLAGATAGALLVLLVQAVVLLSIGTFSLSRQDGFFLVGTTPILISYVAALCVFLFSVKTGKPQIPFLSWLGALSYSIYLFHGIAALVIFEMFPLTGEWTDGPIALVCLLLTLALSLFVYECLEKPMINLGYKFIKQNIKSESKATI</sequence>
<evidence type="ECO:0000313" key="6">
    <source>
        <dbReference type="Proteomes" id="UP000298545"/>
    </source>
</evidence>
<dbReference type="EMBL" id="CP039692">
    <property type="protein sequence ID" value="QCI99679.1"/>
    <property type="molecule type" value="Genomic_DNA"/>
</dbReference>
<dbReference type="GO" id="GO:0016747">
    <property type="term" value="F:acyltransferase activity, transferring groups other than amino-acyl groups"/>
    <property type="evidence" value="ECO:0007669"/>
    <property type="project" value="InterPro"/>
</dbReference>